<evidence type="ECO:0000313" key="1">
    <source>
        <dbReference type="EMBL" id="KAJ2977671.1"/>
    </source>
</evidence>
<dbReference type="Proteomes" id="UP001143910">
    <property type="component" value="Unassembled WGS sequence"/>
</dbReference>
<protein>
    <submittedName>
        <fullName evidence="1">Uncharacterized protein</fullName>
    </submittedName>
</protein>
<sequence>MSSSSNFQEGPSDRFLLPQGVGDTEDVERYQPGGFHPVHLGDTFDDGCYRVVHKLGAGGFSTVWLARDETGGEWAHTVARSASGISSHQSSRRSTRARLVSWRALDVTTGNLLLNVVNIDRYNETEIYDLFGRPVTGVLETENGEVAGPEAPRYIVRNLDFLSGPSTIFEPNIKLMDFDQSFPIASPPSKMLGTPLEFLAPEVALGFEASPASDVWALGCCILRLRSGDGPFSSPFEVGSPADLVSYVIHTLGGDVPYKWQDILWDSNGLPTKDASKGKPLVKWGDDERSLRDIIYTIWDEPDGRVVHTGSNSLERMAGLEHEHQPFPSSWSKLAWNPKAIKVDHGYLTAYDDGWDMVLAALPKIPDQEAALLLDLLLTIFVYDPTKRPTANELLKHPWFHLDELNQ</sequence>
<reference evidence="1" key="1">
    <citation type="submission" date="2022-08" db="EMBL/GenBank/DDBJ databases">
        <title>Genome Sequence of Lecanicillium fungicola.</title>
        <authorList>
            <person name="Buettner E."/>
        </authorList>
    </citation>
    <scope>NUCLEOTIDE SEQUENCE</scope>
    <source>
        <strain evidence="1">Babe33</strain>
    </source>
</reference>
<comment type="caution">
    <text evidence="1">The sequence shown here is derived from an EMBL/GenBank/DDBJ whole genome shotgun (WGS) entry which is preliminary data.</text>
</comment>
<name>A0ACC1NFP7_9HYPO</name>
<accession>A0ACC1NFP7</accession>
<evidence type="ECO:0000313" key="2">
    <source>
        <dbReference type="Proteomes" id="UP001143910"/>
    </source>
</evidence>
<keyword evidence="2" id="KW-1185">Reference proteome</keyword>
<gene>
    <name evidence="1" type="ORF">NQ176_g4236</name>
</gene>
<dbReference type="EMBL" id="JANJQO010000448">
    <property type="protein sequence ID" value="KAJ2977671.1"/>
    <property type="molecule type" value="Genomic_DNA"/>
</dbReference>
<proteinExistence type="predicted"/>
<organism evidence="1 2">
    <name type="scientific">Zarea fungicola</name>
    <dbReference type="NCBI Taxonomy" id="93591"/>
    <lineage>
        <taxon>Eukaryota</taxon>
        <taxon>Fungi</taxon>
        <taxon>Dikarya</taxon>
        <taxon>Ascomycota</taxon>
        <taxon>Pezizomycotina</taxon>
        <taxon>Sordariomycetes</taxon>
        <taxon>Hypocreomycetidae</taxon>
        <taxon>Hypocreales</taxon>
        <taxon>Cordycipitaceae</taxon>
        <taxon>Zarea</taxon>
    </lineage>
</organism>